<dbReference type="SUPFAM" id="SSF158682">
    <property type="entry name" value="TerB-like"/>
    <property type="match status" value="1"/>
</dbReference>
<dbReference type="EMBL" id="CP013355">
    <property type="protein sequence ID" value="AMC11359.1"/>
    <property type="molecule type" value="Genomic_DNA"/>
</dbReference>
<dbReference type="AlphaFoldDB" id="A0A0X8G7A5"/>
<proteinExistence type="predicted"/>
<sequence>MAISDYNLSGEQKRNIAHFASIVKLALADNVITEGEEEMLKRLAKRFHILEDKYNEIIETHEKYPVNTPHSYNERIAHLYDLVKMIYADNEVSGEEAVVLRKICVGLGFPTDNVEKVVDEAIHLVLNDNDLEEFTKAIKQANKI</sequence>
<dbReference type="InterPro" id="IPR007791">
    <property type="entry name" value="DjlA_N"/>
</dbReference>
<dbReference type="OrthoDB" id="981083at2"/>
<evidence type="ECO:0000313" key="3">
    <source>
        <dbReference type="Proteomes" id="UP000059672"/>
    </source>
</evidence>
<keyword evidence="3" id="KW-1185">Reference proteome</keyword>
<reference evidence="3" key="1">
    <citation type="submission" date="2015-12" db="EMBL/GenBank/DDBJ databases">
        <title>Complete genome sequence of Lutibacter profundus strain LP1.</title>
        <authorList>
            <person name="Wissuwa J."/>
            <person name="Le Moine Bauer S."/>
            <person name="Stokke R."/>
            <person name="Dahle H."/>
            <person name="Steen I.H."/>
        </authorList>
    </citation>
    <scope>NUCLEOTIDE SEQUENCE [LARGE SCALE GENOMIC DNA]</scope>
    <source>
        <strain evidence="3">LP1</strain>
    </source>
</reference>
<reference evidence="2 3" key="2">
    <citation type="journal article" date="2016" name="Int. J. Syst. Evol. Microbiol.">
        <title>Lutibacter profundi sp. nov., isolated from a deep-sea hydrothermal system on the Arctic Mid-Ocean Ridge and emended description of the genus Lutibacter.</title>
        <authorList>
            <person name="Le Moine Bauer S."/>
            <person name="Roalkvam I."/>
            <person name="Steen I.H."/>
            <person name="Dahle H."/>
        </authorList>
    </citation>
    <scope>NUCLEOTIDE SEQUENCE [LARGE SCALE GENOMIC DNA]</scope>
    <source>
        <strain evidence="2 3">LP1</strain>
    </source>
</reference>
<gene>
    <name evidence="2" type="ORF">Lupro_08845</name>
</gene>
<accession>A0A0X8G7A5</accession>
<feature type="domain" description="Co-chaperone DjlA N-terminal" evidence="1">
    <location>
        <begin position="16"/>
        <end position="114"/>
    </location>
</feature>
<dbReference type="Proteomes" id="UP000059672">
    <property type="component" value="Chromosome"/>
</dbReference>
<dbReference type="CDD" id="cd07177">
    <property type="entry name" value="terB_like"/>
    <property type="match status" value="1"/>
</dbReference>
<name>A0A0X8G7A5_9FLAO</name>
<protein>
    <recommendedName>
        <fullName evidence="1">Co-chaperone DjlA N-terminal domain-containing protein</fullName>
    </recommendedName>
</protein>
<evidence type="ECO:0000313" key="2">
    <source>
        <dbReference type="EMBL" id="AMC11359.1"/>
    </source>
</evidence>
<organism evidence="2 3">
    <name type="scientific">Lutibacter profundi</name>
    <dbReference type="NCBI Taxonomy" id="1622118"/>
    <lineage>
        <taxon>Bacteria</taxon>
        <taxon>Pseudomonadati</taxon>
        <taxon>Bacteroidota</taxon>
        <taxon>Flavobacteriia</taxon>
        <taxon>Flavobacteriales</taxon>
        <taxon>Flavobacteriaceae</taxon>
        <taxon>Lutibacter</taxon>
    </lineage>
</organism>
<dbReference type="RefSeq" id="WP_068208930.1">
    <property type="nucleotide sequence ID" value="NZ_CP013355.1"/>
</dbReference>
<dbReference type="InterPro" id="IPR029024">
    <property type="entry name" value="TerB-like"/>
</dbReference>
<dbReference type="Gene3D" id="1.10.3680.10">
    <property type="entry name" value="TerB-like"/>
    <property type="match status" value="2"/>
</dbReference>
<dbReference type="KEGG" id="lut:Lupro_08845"/>
<dbReference type="Pfam" id="PF05099">
    <property type="entry name" value="TerB"/>
    <property type="match status" value="1"/>
</dbReference>
<dbReference type="STRING" id="1622118.Lupro_08845"/>
<evidence type="ECO:0000259" key="1">
    <source>
        <dbReference type="Pfam" id="PF05099"/>
    </source>
</evidence>